<proteinExistence type="predicted"/>
<feature type="region of interest" description="Disordered" evidence="1">
    <location>
        <begin position="413"/>
        <end position="442"/>
    </location>
</feature>
<organism evidence="2 3">
    <name type="scientific">Microdochium bolleyi</name>
    <dbReference type="NCBI Taxonomy" id="196109"/>
    <lineage>
        <taxon>Eukaryota</taxon>
        <taxon>Fungi</taxon>
        <taxon>Dikarya</taxon>
        <taxon>Ascomycota</taxon>
        <taxon>Pezizomycotina</taxon>
        <taxon>Sordariomycetes</taxon>
        <taxon>Xylariomycetidae</taxon>
        <taxon>Xylariales</taxon>
        <taxon>Microdochiaceae</taxon>
        <taxon>Microdochium</taxon>
    </lineage>
</organism>
<dbReference type="PANTHER" id="PTHR48172">
    <property type="match status" value="1"/>
</dbReference>
<evidence type="ECO:0000313" key="3">
    <source>
        <dbReference type="Proteomes" id="UP000070501"/>
    </source>
</evidence>
<keyword evidence="3" id="KW-1185">Reference proteome</keyword>
<dbReference type="EMBL" id="KQ964249">
    <property type="protein sequence ID" value="KXJ92064.1"/>
    <property type="molecule type" value="Genomic_DNA"/>
</dbReference>
<sequence length="594" mass="65407">MYHARRLLIVLAALGTLVFLLWLLPQVLNPVKPSRDKQEADRRWVDTSPSWLDRQACRWLGLCGLAHIRADPAEGRRRGAVDGDGGGAGGFWGEISENDSSSRNGNNTLKGIPQYVLDHAPLVHLYSGEHFWPSDIAEHLSHMVVPRSSLGGANLTEPLGLDNLAEQLNPYLNVGRGGGGVFLTSEVDVEDRPAWLGSKDNIPLPFPDNDEEGHGEGLVDGGDVNSRSGHPADSTTWFDVDKSHPLNRISDPRREPADRPGNHGDFLTSRKEHKNRESGEKRSRAFRPEYYSRPSDSSPEAASGAAVAQLQQYENAMNRPDNTSGYSRAPATLVLVDKGSGVLDAFWFFFYAYNLGQTVLGVRYGNHVGDWEHAMVRFESGVPRAVYFSEHEGGQAYAWSAVEKKTKKSIFHQGSRPAAGDGVDGSADPAASPAENDGPARPVIYSAVGSHAMYAGPGDHPYVLPFKMLRDVTDRGPLWDPARNMRSYWYDYTAADDDDNGDGDDSSDRGLTPTAENPDAPTSWFHYAGAWGDDYLSLADERQYRLFGQYHYVAGPQGPKAKNLGRSKVCQAAGDRPCRMIYSIEEGRRRSWHS</sequence>
<feature type="compositionally biased region" description="Polar residues" evidence="1">
    <location>
        <begin position="225"/>
        <end position="237"/>
    </location>
</feature>
<dbReference type="PANTHER" id="PTHR48172:SF2">
    <property type="entry name" value="VACUOLAR PROTEIN SORTING PROTEIN 62"/>
    <property type="match status" value="1"/>
</dbReference>
<dbReference type="STRING" id="196109.A0A136J4N0"/>
<protein>
    <recommendedName>
        <fullName evidence="4">Vacuolar protein sorting-associated protein</fullName>
    </recommendedName>
</protein>
<dbReference type="InParanoid" id="A0A136J4N0"/>
<evidence type="ECO:0000256" key="1">
    <source>
        <dbReference type="SAM" id="MobiDB-lite"/>
    </source>
</evidence>
<evidence type="ECO:0000313" key="2">
    <source>
        <dbReference type="EMBL" id="KXJ92064.1"/>
    </source>
</evidence>
<accession>A0A136J4N0</accession>
<feature type="region of interest" description="Disordered" evidence="1">
    <location>
        <begin position="196"/>
        <end position="307"/>
    </location>
</feature>
<feature type="compositionally biased region" description="Acidic residues" evidence="1">
    <location>
        <begin position="496"/>
        <end position="505"/>
    </location>
</feature>
<dbReference type="FunCoup" id="A0A136J4N0">
    <property type="interactions" value="17"/>
</dbReference>
<gene>
    <name evidence="2" type="ORF">Micbo1qcDRAFT_204087</name>
</gene>
<evidence type="ECO:0008006" key="4">
    <source>
        <dbReference type="Google" id="ProtNLM"/>
    </source>
</evidence>
<dbReference type="OrthoDB" id="188042at2759"/>
<dbReference type="AlphaFoldDB" id="A0A136J4N0"/>
<name>A0A136J4N0_9PEZI</name>
<dbReference type="Proteomes" id="UP000070501">
    <property type="component" value="Unassembled WGS sequence"/>
</dbReference>
<reference evidence="3" key="1">
    <citation type="submission" date="2016-02" db="EMBL/GenBank/DDBJ databases">
        <title>Draft genome sequence of Microdochium bolleyi, a fungal endophyte of beachgrass.</title>
        <authorList>
            <consortium name="DOE Joint Genome Institute"/>
            <person name="David A.S."/>
            <person name="May G."/>
            <person name="Haridas S."/>
            <person name="Lim J."/>
            <person name="Wang M."/>
            <person name="Labutti K."/>
            <person name="Lipzen A."/>
            <person name="Barry K."/>
            <person name="Grigoriev I.V."/>
        </authorList>
    </citation>
    <scope>NUCLEOTIDE SEQUENCE [LARGE SCALE GENOMIC DNA]</scope>
    <source>
        <strain evidence="3">J235TASD1</strain>
    </source>
</reference>
<feature type="compositionally biased region" description="Basic and acidic residues" evidence="1">
    <location>
        <begin position="239"/>
        <end position="287"/>
    </location>
</feature>
<feature type="region of interest" description="Disordered" evidence="1">
    <location>
        <begin position="496"/>
        <end position="519"/>
    </location>
</feature>